<dbReference type="Gene3D" id="1.10.238.20">
    <property type="entry name" value="Pheromone/general odorant binding protein domain"/>
    <property type="match status" value="1"/>
</dbReference>
<evidence type="ECO:0000256" key="4">
    <source>
        <dbReference type="SAM" id="MobiDB-lite"/>
    </source>
</evidence>
<reference evidence="6" key="1">
    <citation type="submission" date="2025-08" db="UniProtKB">
        <authorList>
            <consortium name="RefSeq"/>
        </authorList>
    </citation>
    <scope>IDENTIFICATION</scope>
    <source>
        <tissue evidence="6">Entire body</tissue>
    </source>
</reference>
<evidence type="ECO:0000313" key="5">
    <source>
        <dbReference type="Proteomes" id="UP000192223"/>
    </source>
</evidence>
<dbReference type="GeneID" id="108736648"/>
<dbReference type="PANTHER" id="PTHR21066:SF9">
    <property type="entry name" value="ODORANT-BINDING PROTEIN 59A"/>
    <property type="match status" value="1"/>
</dbReference>
<dbReference type="InterPro" id="IPR006170">
    <property type="entry name" value="PBP/GOBP"/>
</dbReference>
<gene>
    <name evidence="6" type="primary">LOC108736648</name>
</gene>
<dbReference type="GO" id="GO:0005549">
    <property type="term" value="F:odorant binding"/>
    <property type="evidence" value="ECO:0007669"/>
    <property type="project" value="InterPro"/>
</dbReference>
<sequence>MNRNESFRIQTPIITIQLPNSNDSIGPDYSSDQDEDQDQTKATDEAEQSQETNASVNHCIIRCLLEQMNVINKTGFPDRQKLAKELLKNVIGRDAEEFFQDSINDCYRQMDGRYLDKCEFSTELILCLINKGKANCNDWPVGIFPYHS</sequence>
<evidence type="ECO:0000313" key="6">
    <source>
        <dbReference type="RefSeq" id="XP_018324649.1"/>
    </source>
</evidence>
<dbReference type="InParanoid" id="A0A1W4WL66"/>
<dbReference type="RefSeq" id="XP_018324649.1">
    <property type="nucleotide sequence ID" value="XM_018469147.2"/>
</dbReference>
<evidence type="ECO:0000256" key="2">
    <source>
        <dbReference type="ARBA" id="ARBA00008098"/>
    </source>
</evidence>
<dbReference type="GO" id="GO:0005576">
    <property type="term" value="C:extracellular region"/>
    <property type="evidence" value="ECO:0007669"/>
    <property type="project" value="UniProtKB-SubCell"/>
</dbReference>
<comment type="subcellular location">
    <subcellularLocation>
        <location evidence="1">Secreted</location>
    </subcellularLocation>
</comment>
<dbReference type="AlphaFoldDB" id="A0A1W4WL66"/>
<evidence type="ECO:0000256" key="1">
    <source>
        <dbReference type="ARBA" id="ARBA00004613"/>
    </source>
</evidence>
<keyword evidence="5" id="KW-1185">Reference proteome</keyword>
<protein>
    <submittedName>
        <fullName evidence="6">General odorant-binding protein 71</fullName>
    </submittedName>
</protein>
<dbReference type="OrthoDB" id="8194482at2759"/>
<dbReference type="PANTHER" id="PTHR21066">
    <property type="entry name" value="ODORANT-BINDING PROTEIN 59A-RELATED"/>
    <property type="match status" value="1"/>
</dbReference>
<feature type="compositionally biased region" description="Polar residues" evidence="4">
    <location>
        <begin position="1"/>
        <end position="24"/>
    </location>
</feature>
<organism evidence="5 6">
    <name type="scientific">Agrilus planipennis</name>
    <name type="common">Emerald ash borer</name>
    <name type="synonym">Agrilus marcopoli</name>
    <dbReference type="NCBI Taxonomy" id="224129"/>
    <lineage>
        <taxon>Eukaryota</taxon>
        <taxon>Metazoa</taxon>
        <taxon>Ecdysozoa</taxon>
        <taxon>Arthropoda</taxon>
        <taxon>Hexapoda</taxon>
        <taxon>Insecta</taxon>
        <taxon>Pterygota</taxon>
        <taxon>Neoptera</taxon>
        <taxon>Endopterygota</taxon>
        <taxon>Coleoptera</taxon>
        <taxon>Polyphaga</taxon>
        <taxon>Elateriformia</taxon>
        <taxon>Buprestoidea</taxon>
        <taxon>Buprestidae</taxon>
        <taxon>Agrilinae</taxon>
        <taxon>Agrilus</taxon>
    </lineage>
</organism>
<dbReference type="InterPro" id="IPR052295">
    <property type="entry name" value="Odorant-binding_protein"/>
</dbReference>
<dbReference type="InterPro" id="IPR036728">
    <property type="entry name" value="PBP_GOBP_sf"/>
</dbReference>
<evidence type="ECO:0000256" key="3">
    <source>
        <dbReference type="ARBA" id="ARBA00022525"/>
    </source>
</evidence>
<keyword evidence="3" id="KW-0964">Secreted</keyword>
<comment type="similarity">
    <text evidence="2">Belongs to the PBP/GOBP family.</text>
</comment>
<dbReference type="SUPFAM" id="SSF47565">
    <property type="entry name" value="Insect pheromone/odorant-binding proteins"/>
    <property type="match status" value="1"/>
</dbReference>
<dbReference type="Pfam" id="PF01395">
    <property type="entry name" value="PBP_GOBP"/>
    <property type="match status" value="1"/>
</dbReference>
<name>A0A1W4WL66_AGRPL</name>
<dbReference type="Proteomes" id="UP000192223">
    <property type="component" value="Unplaced"/>
</dbReference>
<proteinExistence type="inferred from homology"/>
<dbReference type="CTD" id="37605"/>
<accession>A0A1W4WL66</accession>
<dbReference type="KEGG" id="apln:108736648"/>
<dbReference type="CDD" id="cd23992">
    <property type="entry name" value="PBP_GOBP"/>
    <property type="match status" value="1"/>
</dbReference>
<feature type="region of interest" description="Disordered" evidence="4">
    <location>
        <begin position="1"/>
        <end position="53"/>
    </location>
</feature>